<name>A0A4P5P8G0_9ENTE</name>
<reference evidence="2" key="1">
    <citation type="submission" date="2019-02" db="EMBL/GenBank/DDBJ databases">
        <title>Draft genome sequence of Enterococcus sp. Gos25-1.</title>
        <authorList>
            <person name="Tanaka N."/>
            <person name="Shiwa Y."/>
            <person name="Fujita N."/>
        </authorList>
    </citation>
    <scope>NUCLEOTIDE SEQUENCE [LARGE SCALE GENOMIC DNA]</scope>
    <source>
        <strain evidence="2">Gos25-1</strain>
    </source>
</reference>
<dbReference type="InterPro" id="IPR006379">
    <property type="entry name" value="HAD-SF_hydro_IIB"/>
</dbReference>
<dbReference type="OrthoDB" id="9790031at2"/>
<dbReference type="Proteomes" id="UP000290567">
    <property type="component" value="Unassembled WGS sequence"/>
</dbReference>
<dbReference type="SUPFAM" id="SSF56784">
    <property type="entry name" value="HAD-like"/>
    <property type="match status" value="1"/>
</dbReference>
<dbReference type="InterPro" id="IPR023214">
    <property type="entry name" value="HAD_sf"/>
</dbReference>
<organism evidence="1 2">
    <name type="scientific">Enterococcus florum</name>
    <dbReference type="NCBI Taxonomy" id="2480627"/>
    <lineage>
        <taxon>Bacteria</taxon>
        <taxon>Bacillati</taxon>
        <taxon>Bacillota</taxon>
        <taxon>Bacilli</taxon>
        <taxon>Lactobacillales</taxon>
        <taxon>Enterococcaceae</taxon>
        <taxon>Enterococcus</taxon>
    </lineage>
</organism>
<dbReference type="GO" id="GO:0016791">
    <property type="term" value="F:phosphatase activity"/>
    <property type="evidence" value="ECO:0007669"/>
    <property type="project" value="TreeGrafter"/>
</dbReference>
<dbReference type="Gene3D" id="3.40.50.1000">
    <property type="entry name" value="HAD superfamily/HAD-like"/>
    <property type="match status" value="1"/>
</dbReference>
<accession>A0A4P5P8G0</accession>
<dbReference type="InterPro" id="IPR036412">
    <property type="entry name" value="HAD-like_sf"/>
</dbReference>
<protein>
    <submittedName>
        <fullName evidence="1">Haloacid dehalogenase</fullName>
    </submittedName>
</protein>
<keyword evidence="2" id="KW-1185">Reference proteome</keyword>
<dbReference type="EMBL" id="BJCC01000013">
    <property type="protein sequence ID" value="GCF93816.1"/>
    <property type="molecule type" value="Genomic_DNA"/>
</dbReference>
<evidence type="ECO:0000313" key="2">
    <source>
        <dbReference type="Proteomes" id="UP000290567"/>
    </source>
</evidence>
<dbReference type="PANTHER" id="PTHR10000:SF8">
    <property type="entry name" value="HAD SUPERFAMILY HYDROLASE-LIKE, TYPE 3"/>
    <property type="match status" value="1"/>
</dbReference>
<dbReference type="GO" id="GO:0005829">
    <property type="term" value="C:cytosol"/>
    <property type="evidence" value="ECO:0007669"/>
    <property type="project" value="TreeGrafter"/>
</dbReference>
<sequence>MYRLITCDLDETLLDKERHVSKRNLEWIKKAEEAGAFFVPATGRGFHSIRKTLEELDAVDKQDHYMIGLNGGVIVANQGGTIIEDNPIDFDLLSTLFQFGLNYEVTIHLYTFDQAYIYQINPEEAAYLSTIPHQVVETNEIDFLNDEVCYKVLFQNLDRRYLETIEAELPRELRAQVEISYSSNRYLEFNPAGVTKGEALLSLAKRLGIAPQETIAIGDNTNDRTMIETAELGVAVQNAIPEIKAIAQYVTDADHNQSAVAEVIQKFVL</sequence>
<dbReference type="GO" id="GO:0000287">
    <property type="term" value="F:magnesium ion binding"/>
    <property type="evidence" value="ECO:0007669"/>
    <property type="project" value="TreeGrafter"/>
</dbReference>
<comment type="caution">
    <text evidence="1">The sequence shown here is derived from an EMBL/GenBank/DDBJ whole genome shotgun (WGS) entry which is preliminary data.</text>
</comment>
<dbReference type="SFLD" id="SFLDS00003">
    <property type="entry name" value="Haloacid_Dehalogenase"/>
    <property type="match status" value="1"/>
</dbReference>
<evidence type="ECO:0000313" key="1">
    <source>
        <dbReference type="EMBL" id="GCF93816.1"/>
    </source>
</evidence>
<dbReference type="CDD" id="cd07516">
    <property type="entry name" value="HAD_Pase"/>
    <property type="match status" value="1"/>
</dbReference>
<dbReference type="InterPro" id="IPR000150">
    <property type="entry name" value="Cof"/>
</dbReference>
<dbReference type="Pfam" id="PF08282">
    <property type="entry name" value="Hydrolase_3"/>
    <property type="match status" value="1"/>
</dbReference>
<dbReference type="PANTHER" id="PTHR10000">
    <property type="entry name" value="PHOSPHOSERINE PHOSPHATASE"/>
    <property type="match status" value="1"/>
</dbReference>
<dbReference type="NCBIfam" id="TIGR01484">
    <property type="entry name" value="HAD-SF-IIB"/>
    <property type="match status" value="1"/>
</dbReference>
<dbReference type="RefSeq" id="WP_146622259.1">
    <property type="nucleotide sequence ID" value="NZ_BJCC01000013.1"/>
</dbReference>
<dbReference type="SFLD" id="SFLDG01140">
    <property type="entry name" value="C2.B:_Phosphomannomutase_and_P"/>
    <property type="match status" value="1"/>
</dbReference>
<dbReference type="NCBIfam" id="TIGR00099">
    <property type="entry name" value="Cof-subfamily"/>
    <property type="match status" value="1"/>
</dbReference>
<dbReference type="AlphaFoldDB" id="A0A4P5P8G0"/>
<gene>
    <name evidence="1" type="ORF">NRIC_17070</name>
</gene>
<proteinExistence type="predicted"/>
<dbReference type="Gene3D" id="3.30.1240.10">
    <property type="match status" value="1"/>
</dbReference>